<evidence type="ECO:0000313" key="2">
    <source>
        <dbReference type="Proteomes" id="UP000714275"/>
    </source>
</evidence>
<accession>A0A9P6ZKB8</accession>
<proteinExistence type="predicted"/>
<name>A0A9P6ZKB8_9AGAM</name>
<reference evidence="1" key="1">
    <citation type="journal article" date="2020" name="New Phytol.">
        <title>Comparative genomics reveals dynamic genome evolution in host specialist ectomycorrhizal fungi.</title>
        <authorList>
            <person name="Lofgren L.A."/>
            <person name="Nguyen N.H."/>
            <person name="Vilgalys R."/>
            <person name="Ruytinx J."/>
            <person name="Liao H.L."/>
            <person name="Branco S."/>
            <person name="Kuo A."/>
            <person name="LaButti K."/>
            <person name="Lipzen A."/>
            <person name="Andreopoulos W."/>
            <person name="Pangilinan J."/>
            <person name="Riley R."/>
            <person name="Hundley H."/>
            <person name="Na H."/>
            <person name="Barry K."/>
            <person name="Grigoriev I.V."/>
            <person name="Stajich J.E."/>
            <person name="Kennedy P.G."/>
        </authorList>
    </citation>
    <scope>NUCLEOTIDE SEQUENCE</scope>
    <source>
        <strain evidence="1">DOB743</strain>
    </source>
</reference>
<evidence type="ECO:0000313" key="1">
    <source>
        <dbReference type="EMBL" id="KAG1769098.1"/>
    </source>
</evidence>
<organism evidence="1 2">
    <name type="scientific">Suillus placidus</name>
    <dbReference type="NCBI Taxonomy" id="48579"/>
    <lineage>
        <taxon>Eukaryota</taxon>
        <taxon>Fungi</taxon>
        <taxon>Dikarya</taxon>
        <taxon>Basidiomycota</taxon>
        <taxon>Agaricomycotina</taxon>
        <taxon>Agaricomycetes</taxon>
        <taxon>Agaricomycetidae</taxon>
        <taxon>Boletales</taxon>
        <taxon>Suillineae</taxon>
        <taxon>Suillaceae</taxon>
        <taxon>Suillus</taxon>
    </lineage>
</organism>
<dbReference type="OrthoDB" id="2444812at2759"/>
<keyword evidence="2" id="KW-1185">Reference proteome</keyword>
<gene>
    <name evidence="1" type="ORF">EV702DRAFT_1202967</name>
</gene>
<dbReference type="Proteomes" id="UP000714275">
    <property type="component" value="Unassembled WGS sequence"/>
</dbReference>
<protein>
    <submittedName>
        <fullName evidence="1">Uncharacterized protein</fullName>
    </submittedName>
</protein>
<dbReference type="EMBL" id="JABBWD010000074">
    <property type="protein sequence ID" value="KAG1769098.1"/>
    <property type="molecule type" value="Genomic_DNA"/>
</dbReference>
<sequence length="195" mass="21125">MNQFFASYQHESTYMFDPSIPPQTSPSLPLAFSGDVPFFFFPISHFEPRPVVNPSPTLPRRRDVPPSLFPTAAQNGNVPPSLFPTAAQNGSVPPSLFPTAAQNGSVPPSLFPTAAQNGNVPPSLFSHGFPSPSRKGSVPPSLFLMASVPFSKWKRPLLDMEASLLPCGRSLPFIAPPPLLPPACLQNRRIIRRVA</sequence>
<comment type="caution">
    <text evidence="1">The sequence shown here is derived from an EMBL/GenBank/DDBJ whole genome shotgun (WGS) entry which is preliminary data.</text>
</comment>
<dbReference type="AlphaFoldDB" id="A0A9P6ZKB8"/>